<name>A0AAW0R1X8_9PEZI</name>
<proteinExistence type="predicted"/>
<dbReference type="EMBL" id="JAQQWP010000004">
    <property type="protein sequence ID" value="KAK8121256.1"/>
    <property type="molecule type" value="Genomic_DNA"/>
</dbReference>
<keyword evidence="2" id="KW-1185">Reference proteome</keyword>
<protein>
    <submittedName>
        <fullName evidence="1">Uncharacterized protein</fullName>
    </submittedName>
</protein>
<evidence type="ECO:0000313" key="2">
    <source>
        <dbReference type="Proteomes" id="UP001392437"/>
    </source>
</evidence>
<organism evidence="1 2">
    <name type="scientific">Apiospora kogelbergensis</name>
    <dbReference type="NCBI Taxonomy" id="1337665"/>
    <lineage>
        <taxon>Eukaryota</taxon>
        <taxon>Fungi</taxon>
        <taxon>Dikarya</taxon>
        <taxon>Ascomycota</taxon>
        <taxon>Pezizomycotina</taxon>
        <taxon>Sordariomycetes</taxon>
        <taxon>Xylariomycetidae</taxon>
        <taxon>Amphisphaeriales</taxon>
        <taxon>Apiosporaceae</taxon>
        <taxon>Apiospora</taxon>
    </lineage>
</organism>
<dbReference type="Proteomes" id="UP001392437">
    <property type="component" value="Unassembled WGS sequence"/>
</dbReference>
<evidence type="ECO:0000313" key="1">
    <source>
        <dbReference type="EMBL" id="KAK8121256.1"/>
    </source>
</evidence>
<sequence length="129" mass="13956">MSKGDKYPRDMDWVEDPGGTSIIPSFLYPCQLCVFLKRKTGSGGKCLPSFAPLHEKADRNVSVAWNGNCIPVRAQCTTCVGFGEACVMGGTPECPDDPAALEAKFMQNDVIKDLVSRPAATVNEEEAKQ</sequence>
<gene>
    <name evidence="1" type="ORF">PG999_005376</name>
</gene>
<accession>A0AAW0R1X8</accession>
<dbReference type="AlphaFoldDB" id="A0AAW0R1X8"/>
<reference evidence="1 2" key="1">
    <citation type="submission" date="2023-01" db="EMBL/GenBank/DDBJ databases">
        <title>Analysis of 21 Apiospora genomes using comparative genomics revels a genus with tremendous synthesis potential of carbohydrate active enzymes and secondary metabolites.</title>
        <authorList>
            <person name="Sorensen T."/>
        </authorList>
    </citation>
    <scope>NUCLEOTIDE SEQUENCE [LARGE SCALE GENOMIC DNA]</scope>
    <source>
        <strain evidence="1 2">CBS 117206</strain>
    </source>
</reference>
<comment type="caution">
    <text evidence="1">The sequence shown here is derived from an EMBL/GenBank/DDBJ whole genome shotgun (WGS) entry which is preliminary data.</text>
</comment>